<proteinExistence type="predicted"/>
<protein>
    <submittedName>
        <fullName evidence="2">DinB family protein</fullName>
    </submittedName>
</protein>
<name>A0A7T4PP60_9ACTN</name>
<gene>
    <name evidence="2" type="ORF">I8755_22000</name>
</gene>
<sequence length="219" mass="23394">MEPLPARSEPLPATSEPPPAGTEPPPAGSEPPPAGTEPPPAGSEAPPATSEPPPARTEPPHAGAGERASLTAFLQYQRETLAMKCAGLTAGQLKERAVPPSDMSLLGLVRHLAEVERSWFGNVLNQEAARADRTGRVPGERADFDVADADPDEAFAVWHAECARSRAVVDGLDSLDHTVDFRGDAYSLRYVLTHMIEEYARHNGHADLLRERIDGATGE</sequence>
<dbReference type="InterPro" id="IPR034660">
    <property type="entry name" value="DinB/YfiT-like"/>
</dbReference>
<dbReference type="EMBL" id="CP065959">
    <property type="protein sequence ID" value="QQC93907.1"/>
    <property type="molecule type" value="Genomic_DNA"/>
</dbReference>
<dbReference type="Gene3D" id="1.20.120.450">
    <property type="entry name" value="dinb family like domain"/>
    <property type="match status" value="1"/>
</dbReference>
<dbReference type="Proteomes" id="UP000596130">
    <property type="component" value="Chromosome"/>
</dbReference>
<accession>A0A7T4PP60</accession>
<evidence type="ECO:0000313" key="2">
    <source>
        <dbReference type="EMBL" id="QQC93907.1"/>
    </source>
</evidence>
<organism evidence="2 3">
    <name type="scientific">Streptomyces alfalfae</name>
    <dbReference type="NCBI Taxonomy" id="1642299"/>
    <lineage>
        <taxon>Bacteria</taxon>
        <taxon>Bacillati</taxon>
        <taxon>Actinomycetota</taxon>
        <taxon>Actinomycetes</taxon>
        <taxon>Kitasatosporales</taxon>
        <taxon>Streptomycetaceae</taxon>
        <taxon>Streptomyces</taxon>
    </lineage>
</organism>
<reference evidence="2 3" key="1">
    <citation type="submission" date="2020-12" db="EMBL/GenBank/DDBJ databases">
        <title>Identification and biosynthesis of polyene macrolides produced by Streptomyces alfalfae Men-myco-93-63.</title>
        <authorList>
            <person name="Liu D."/>
            <person name="Li Y."/>
            <person name="Liu L."/>
            <person name="Han X."/>
            <person name="Shen F."/>
        </authorList>
    </citation>
    <scope>NUCLEOTIDE SEQUENCE [LARGE SCALE GENOMIC DNA]</scope>
    <source>
        <strain evidence="2 3">Men-myco-93-63</strain>
    </source>
</reference>
<feature type="compositionally biased region" description="Pro residues" evidence="1">
    <location>
        <begin position="15"/>
        <end position="41"/>
    </location>
</feature>
<dbReference type="AlphaFoldDB" id="A0A7T4PP60"/>
<dbReference type="Pfam" id="PF04978">
    <property type="entry name" value="MST"/>
    <property type="match status" value="1"/>
</dbReference>
<feature type="region of interest" description="Disordered" evidence="1">
    <location>
        <begin position="1"/>
        <end position="64"/>
    </location>
</feature>
<evidence type="ECO:0000256" key="1">
    <source>
        <dbReference type="SAM" id="MobiDB-lite"/>
    </source>
</evidence>
<evidence type="ECO:0000313" key="3">
    <source>
        <dbReference type="Proteomes" id="UP000596130"/>
    </source>
</evidence>
<dbReference type="SUPFAM" id="SSF109854">
    <property type="entry name" value="DinB/YfiT-like putative metalloenzymes"/>
    <property type="match status" value="1"/>
</dbReference>
<dbReference type="InterPro" id="IPR007061">
    <property type="entry name" value="MST-like"/>
</dbReference>